<dbReference type="InterPro" id="IPR050288">
    <property type="entry name" value="Cellulose_deg_GH3"/>
</dbReference>
<keyword evidence="6" id="KW-1185">Reference proteome</keyword>
<dbReference type="PANTHER" id="PTHR42715:SF3">
    <property type="entry name" value="BETA-GLUCOSIDASE B-RELATED"/>
    <property type="match status" value="1"/>
</dbReference>
<dbReference type="AlphaFoldDB" id="A0A087CJ34"/>
<gene>
    <name evidence="5" type="ORF">BPSY_0380</name>
</gene>
<keyword evidence="5" id="KW-0326">Glycosidase</keyword>
<proteinExistence type="inferred from homology"/>
<sequence>MNPNLFDAATQAVNEGDTAENQAEYLYDQLTEDEQLQLLDGDIPFWIGRLSIIEHGYNRVPFVMGQIERVGIPGIRFVDGPRGCVSGNGTAFPVAMARGATWDADLEERVGEAIGAEIRAEGGNLFGGVCINLPRNPQWGRIQETYSDQSLVLGSMGAALVTGVRHHVMACVKHFACNSMENARFKVDVSVSDQDFHDFYAPHFKQAIDAGADAVMTAYNSVNGEFCGQNPHLIKDVLRKEWGFTGIVVSDFVWGIRDVAKSIRAGLDIEEPFMQQRHSTLRQLLDKGDLSRNDIRPLGMRIIETQLRFYAQRAVKQRKNTISRIEHIQLAREVAGRSMVLLKNRRSDTSTVLPLIPQQTKRVLVTGKLALSENTGDEGSSKVRYPYAVTPLQGIEDSFENSQVRYVDEDRLCENPLLAESADAVIVVVGYTANDEGEYLKSVIAPDMLPLLPEPASEEEQSAKDDCFRHMGEGKSTFGGNAVGGDRRSTRLNDNDVALIQQVSQHHDNTIVVMMNAGAVLMDDWVDDPAAILMSWYPGMEGGHALGDILSGRRDPSGRLPYAIPFSEEDLPDFDRDATQVRYDGWYGQRLIEKRGSEALFPLGFGLSYNSYHIEDATLEDLDQDRQTATISVAASNHGEFDGHLVVQIYGRCDQADARETRELLGFSVASIPADGSNRIHIPIDFTPLSTWDAQQQSKRHIQGKIRIEVSSYWGDPDAKTMEVTL</sequence>
<dbReference type="SUPFAM" id="SSF52279">
    <property type="entry name" value="Beta-D-glucan exohydrolase, C-terminal domain"/>
    <property type="match status" value="1"/>
</dbReference>
<evidence type="ECO:0000256" key="1">
    <source>
        <dbReference type="ARBA" id="ARBA00005336"/>
    </source>
</evidence>
<dbReference type="SUPFAM" id="SSF51445">
    <property type="entry name" value="(Trans)glycosidases"/>
    <property type="match status" value="1"/>
</dbReference>
<dbReference type="InterPro" id="IPR001764">
    <property type="entry name" value="Glyco_hydro_3_N"/>
</dbReference>
<dbReference type="InterPro" id="IPR002772">
    <property type="entry name" value="Glyco_hydro_3_C"/>
</dbReference>
<dbReference type="InterPro" id="IPR013783">
    <property type="entry name" value="Ig-like_fold"/>
</dbReference>
<protein>
    <submittedName>
        <fullName evidence="5">Beta-glucosidase</fullName>
        <ecNumber evidence="5">3.2.1.21</ecNumber>
    </submittedName>
</protein>
<name>A0A087CJ34_9BIFI</name>
<dbReference type="InterPro" id="IPR017853">
    <property type="entry name" value="GH"/>
</dbReference>
<dbReference type="GO" id="GO:0009251">
    <property type="term" value="P:glucan catabolic process"/>
    <property type="evidence" value="ECO:0007669"/>
    <property type="project" value="TreeGrafter"/>
</dbReference>
<dbReference type="Gene3D" id="3.20.20.300">
    <property type="entry name" value="Glycoside hydrolase, family 3, N-terminal domain"/>
    <property type="match status" value="1"/>
</dbReference>
<comment type="caution">
    <text evidence="5">The sequence shown here is derived from an EMBL/GenBank/DDBJ whole genome shotgun (WGS) entry which is preliminary data.</text>
</comment>
<evidence type="ECO:0000259" key="3">
    <source>
        <dbReference type="Pfam" id="PF00933"/>
    </source>
</evidence>
<organism evidence="5 6">
    <name type="scientific">Bifidobacterium psychraerophilum</name>
    <dbReference type="NCBI Taxonomy" id="218140"/>
    <lineage>
        <taxon>Bacteria</taxon>
        <taxon>Bacillati</taxon>
        <taxon>Actinomycetota</taxon>
        <taxon>Actinomycetes</taxon>
        <taxon>Bifidobacteriales</taxon>
        <taxon>Bifidobacteriaceae</taxon>
        <taxon>Bifidobacterium</taxon>
    </lineage>
</organism>
<evidence type="ECO:0000313" key="5">
    <source>
        <dbReference type="EMBL" id="KFI83284.1"/>
    </source>
</evidence>
<keyword evidence="2 5" id="KW-0378">Hydrolase</keyword>
<dbReference type="InterPro" id="IPR036962">
    <property type="entry name" value="Glyco_hydro_3_N_sf"/>
</dbReference>
<dbReference type="Gene3D" id="2.60.40.10">
    <property type="entry name" value="Immunoglobulins"/>
    <property type="match status" value="1"/>
</dbReference>
<dbReference type="GO" id="GO:0008422">
    <property type="term" value="F:beta-glucosidase activity"/>
    <property type="evidence" value="ECO:0007669"/>
    <property type="project" value="UniProtKB-EC"/>
</dbReference>
<dbReference type="Proteomes" id="UP000029050">
    <property type="component" value="Unassembled WGS sequence"/>
</dbReference>
<dbReference type="InterPro" id="IPR036881">
    <property type="entry name" value="Glyco_hydro_3_C_sf"/>
</dbReference>
<dbReference type="EC" id="3.2.1.21" evidence="5"/>
<dbReference type="Pfam" id="PF00933">
    <property type="entry name" value="Glyco_hydro_3"/>
    <property type="match status" value="1"/>
</dbReference>
<dbReference type="EMBL" id="JGZI01000007">
    <property type="protein sequence ID" value="KFI83284.1"/>
    <property type="molecule type" value="Genomic_DNA"/>
</dbReference>
<comment type="similarity">
    <text evidence="1">Belongs to the glycosyl hydrolase 3 family.</text>
</comment>
<dbReference type="PANTHER" id="PTHR42715">
    <property type="entry name" value="BETA-GLUCOSIDASE"/>
    <property type="match status" value="1"/>
</dbReference>
<feature type="domain" description="Glycoside hydrolase family 3 N-terminal" evidence="3">
    <location>
        <begin position="69"/>
        <end position="302"/>
    </location>
</feature>
<reference evidence="5 6" key="1">
    <citation type="submission" date="2014-03" db="EMBL/GenBank/DDBJ databases">
        <title>Genomics of Bifidobacteria.</title>
        <authorList>
            <person name="Ventura M."/>
            <person name="Milani C."/>
            <person name="Lugli G.A."/>
        </authorList>
    </citation>
    <scope>NUCLEOTIDE SEQUENCE [LARGE SCALE GENOMIC DNA]</scope>
    <source>
        <strain evidence="5 6">LMG 21775</strain>
    </source>
</reference>
<dbReference type="PRINTS" id="PR00133">
    <property type="entry name" value="GLHYDRLASE3"/>
</dbReference>
<evidence type="ECO:0000259" key="4">
    <source>
        <dbReference type="Pfam" id="PF01915"/>
    </source>
</evidence>
<dbReference type="STRING" id="218140.BPSY_0380"/>
<accession>A0A087CJ34</accession>
<feature type="domain" description="Glycoside hydrolase family 3 C-terminal" evidence="4">
    <location>
        <begin position="339"/>
        <end position="609"/>
    </location>
</feature>
<dbReference type="Gene3D" id="3.40.50.1700">
    <property type="entry name" value="Glycoside hydrolase family 3 C-terminal domain"/>
    <property type="match status" value="1"/>
</dbReference>
<evidence type="ECO:0000256" key="2">
    <source>
        <dbReference type="ARBA" id="ARBA00022801"/>
    </source>
</evidence>
<dbReference type="eggNOG" id="COG1472">
    <property type="taxonomic scope" value="Bacteria"/>
</dbReference>
<evidence type="ECO:0000313" key="6">
    <source>
        <dbReference type="Proteomes" id="UP000029050"/>
    </source>
</evidence>
<dbReference type="Pfam" id="PF01915">
    <property type="entry name" value="Glyco_hydro_3_C"/>
    <property type="match status" value="1"/>
</dbReference>